<dbReference type="SUPFAM" id="SSF52833">
    <property type="entry name" value="Thioredoxin-like"/>
    <property type="match status" value="1"/>
</dbReference>
<gene>
    <name evidence="3" type="ORF">Agub_g6632</name>
</gene>
<dbReference type="InterPro" id="IPR017937">
    <property type="entry name" value="Thioredoxin_CS"/>
</dbReference>
<organism evidence="3 4">
    <name type="scientific">Astrephomene gubernaculifera</name>
    <dbReference type="NCBI Taxonomy" id="47775"/>
    <lineage>
        <taxon>Eukaryota</taxon>
        <taxon>Viridiplantae</taxon>
        <taxon>Chlorophyta</taxon>
        <taxon>core chlorophytes</taxon>
        <taxon>Chlorophyceae</taxon>
        <taxon>CS clade</taxon>
        <taxon>Chlamydomonadales</taxon>
        <taxon>Astrephomenaceae</taxon>
        <taxon>Astrephomene</taxon>
    </lineage>
</organism>
<dbReference type="CDD" id="cd02947">
    <property type="entry name" value="TRX_family"/>
    <property type="match status" value="1"/>
</dbReference>
<comment type="caution">
    <text evidence="3">The sequence shown here is derived from an EMBL/GenBank/DDBJ whole genome shotgun (WGS) entry which is preliminary data.</text>
</comment>
<dbReference type="FunFam" id="3.40.30.10:FF:000245">
    <property type="entry name" value="Thioredoxin"/>
    <property type="match status" value="1"/>
</dbReference>
<proteinExistence type="predicted"/>
<evidence type="ECO:0000259" key="2">
    <source>
        <dbReference type="PROSITE" id="PS51352"/>
    </source>
</evidence>
<sequence length="114" mass="12246">MGGNVIHITSKADWDNRLATAKSEGKVCVVDFYAQWCGPCKMIAPHYEALSAEYPNAYFLKVDVDAVPAVAEVCQINSMPTFHVYKDGVKVGECVGASQEKLKALVAAHASKAA</sequence>
<dbReference type="InterPro" id="IPR013766">
    <property type="entry name" value="Thioredoxin_domain"/>
</dbReference>
<dbReference type="PANTHER" id="PTHR46115">
    <property type="entry name" value="THIOREDOXIN-LIKE PROTEIN 1"/>
    <property type="match status" value="1"/>
</dbReference>
<dbReference type="Proteomes" id="UP001054857">
    <property type="component" value="Unassembled WGS sequence"/>
</dbReference>
<dbReference type="AlphaFoldDB" id="A0AAD3DQA3"/>
<dbReference type="PROSITE" id="PS51352">
    <property type="entry name" value="THIOREDOXIN_2"/>
    <property type="match status" value="1"/>
</dbReference>
<dbReference type="PROSITE" id="PS00194">
    <property type="entry name" value="THIOREDOXIN_1"/>
    <property type="match status" value="1"/>
</dbReference>
<feature type="domain" description="Thioredoxin" evidence="2">
    <location>
        <begin position="1"/>
        <end position="111"/>
    </location>
</feature>
<dbReference type="InterPro" id="IPR036249">
    <property type="entry name" value="Thioredoxin-like_sf"/>
</dbReference>
<keyword evidence="1" id="KW-1015">Disulfide bond</keyword>
<protein>
    <recommendedName>
        <fullName evidence="2">Thioredoxin domain-containing protein</fullName>
    </recommendedName>
</protein>
<keyword evidence="4" id="KW-1185">Reference proteome</keyword>
<dbReference type="PRINTS" id="PR00421">
    <property type="entry name" value="THIOREDOXIN"/>
</dbReference>
<evidence type="ECO:0000256" key="1">
    <source>
        <dbReference type="ARBA" id="ARBA00023157"/>
    </source>
</evidence>
<dbReference type="EMBL" id="BMAR01000009">
    <property type="protein sequence ID" value="GFR45234.1"/>
    <property type="molecule type" value="Genomic_DNA"/>
</dbReference>
<dbReference type="Pfam" id="PF00085">
    <property type="entry name" value="Thioredoxin"/>
    <property type="match status" value="1"/>
</dbReference>
<name>A0AAD3DQA3_9CHLO</name>
<dbReference type="Gene3D" id="3.40.30.10">
    <property type="entry name" value="Glutaredoxin"/>
    <property type="match status" value="1"/>
</dbReference>
<reference evidence="3 4" key="1">
    <citation type="journal article" date="2021" name="Sci. Rep.">
        <title>Genome sequencing of the multicellular alga Astrephomene provides insights into convergent evolution of germ-soma differentiation.</title>
        <authorList>
            <person name="Yamashita S."/>
            <person name="Yamamoto K."/>
            <person name="Matsuzaki R."/>
            <person name="Suzuki S."/>
            <person name="Yamaguchi H."/>
            <person name="Hirooka S."/>
            <person name="Minakuchi Y."/>
            <person name="Miyagishima S."/>
            <person name="Kawachi M."/>
            <person name="Toyoda A."/>
            <person name="Nozaki H."/>
        </authorList>
    </citation>
    <scope>NUCLEOTIDE SEQUENCE [LARGE SCALE GENOMIC DNA]</scope>
    <source>
        <strain evidence="3 4">NIES-4017</strain>
    </source>
</reference>
<accession>A0AAD3DQA3</accession>
<evidence type="ECO:0000313" key="4">
    <source>
        <dbReference type="Proteomes" id="UP001054857"/>
    </source>
</evidence>
<evidence type="ECO:0000313" key="3">
    <source>
        <dbReference type="EMBL" id="GFR45234.1"/>
    </source>
</evidence>